<protein>
    <recommendedName>
        <fullName evidence="4">Argonaute-binding protein 1</fullName>
    </recommendedName>
</protein>
<evidence type="ECO:0008006" key="4">
    <source>
        <dbReference type="Google" id="ProtNLM"/>
    </source>
</evidence>
<evidence type="ECO:0000313" key="2">
    <source>
        <dbReference type="EMBL" id="KAI6779008.1"/>
    </source>
</evidence>
<dbReference type="OrthoDB" id="435402at2759"/>
<evidence type="ECO:0000313" key="3">
    <source>
        <dbReference type="Proteomes" id="UP001055219"/>
    </source>
</evidence>
<keyword evidence="3" id="KW-1185">Reference proteome</keyword>
<dbReference type="GeneID" id="75830990"/>
<dbReference type="Pfam" id="PF09692">
    <property type="entry name" value="Arb1"/>
    <property type="match status" value="1"/>
</dbReference>
<accession>A0A9P9XW87</accession>
<name>A0A9P9XW87_9HYPO</name>
<feature type="compositionally biased region" description="Basic residues" evidence="1">
    <location>
        <begin position="43"/>
        <end position="52"/>
    </location>
</feature>
<proteinExistence type="predicted"/>
<dbReference type="GO" id="GO:0031047">
    <property type="term" value="P:regulatory ncRNA-mediated gene silencing"/>
    <property type="evidence" value="ECO:0007669"/>
    <property type="project" value="InterPro"/>
</dbReference>
<dbReference type="AlphaFoldDB" id="A0A9P9XW87"/>
<organism evidence="2 3">
    <name type="scientific">Emericellopsis cladophorae</name>
    <dbReference type="NCBI Taxonomy" id="2686198"/>
    <lineage>
        <taxon>Eukaryota</taxon>
        <taxon>Fungi</taxon>
        <taxon>Dikarya</taxon>
        <taxon>Ascomycota</taxon>
        <taxon>Pezizomycotina</taxon>
        <taxon>Sordariomycetes</taxon>
        <taxon>Hypocreomycetidae</taxon>
        <taxon>Hypocreales</taxon>
        <taxon>Bionectriaceae</taxon>
        <taxon>Emericellopsis</taxon>
    </lineage>
</organism>
<comment type="caution">
    <text evidence="2">The sequence shown here is derived from an EMBL/GenBank/DDBJ whole genome shotgun (WGS) entry which is preliminary data.</text>
</comment>
<dbReference type="InterPro" id="IPR018606">
    <property type="entry name" value="Arb1"/>
</dbReference>
<dbReference type="Proteomes" id="UP001055219">
    <property type="component" value="Unassembled WGS sequence"/>
</dbReference>
<sequence>MTDSDIGTPVSASPANEAAAHEQPASAFNVIDPLVDDSFKETKTKKRKKSKGKTAAARGATALPQSRGTGLEEYFADPPMTSQEAKEEEENIYSADLPFEERIQSCITRFRTRRRLQAPYNRYFDEYLFLGGIDSNPNPFGGQDPKALKSLTPAERREATSTGYVHQGQGDQKFYNGDDEHWSVDFAGVAAGFFSNMVPKMTGLEETSLKQAVTVVDNFLRYVLQHDVCPEYQEDVKRAIQVCEDALVEWQMMVRLQGAFPGLFNLAAAKVFGVHEESDWYVSDSYKEDVDPTLVLMTSLALLENPKDLAKMPRPHHKVIRQFDCTVEISDIQRLLEILCKRFKGVEVDGSPLRLTPIGKIRVIPATIEDELFHPKVSNPFAKGFMTLYLDDDILANMKVGIKMEITVCQTDSDLKFIKAIRQIVPSFYTFLPQEMMRQFREPRLNDRPARSVHDIVNDGSAEWEAYQEKLKTQQLEAVAEK</sequence>
<feature type="region of interest" description="Disordered" evidence="1">
    <location>
        <begin position="1"/>
        <end position="27"/>
    </location>
</feature>
<gene>
    <name evidence="2" type="ORF">J7T54_004503</name>
</gene>
<feature type="compositionally biased region" description="Low complexity" evidence="1">
    <location>
        <begin position="53"/>
        <end position="62"/>
    </location>
</feature>
<dbReference type="GO" id="GO:0033167">
    <property type="term" value="C:ARC complex"/>
    <property type="evidence" value="ECO:0007669"/>
    <property type="project" value="InterPro"/>
</dbReference>
<evidence type="ECO:0000256" key="1">
    <source>
        <dbReference type="SAM" id="MobiDB-lite"/>
    </source>
</evidence>
<reference evidence="2" key="1">
    <citation type="journal article" date="2021" name="J Fungi (Basel)">
        <title>Genomic and Metabolomic Analyses of the Marine Fungus Emericellopsis cladophorae: Insights into Saltwater Adaptability Mechanisms and Its Biosynthetic Potential.</title>
        <authorList>
            <person name="Goncalves M.F.M."/>
            <person name="Hilario S."/>
            <person name="Van de Peer Y."/>
            <person name="Esteves A.C."/>
            <person name="Alves A."/>
        </authorList>
    </citation>
    <scope>NUCLEOTIDE SEQUENCE</scope>
    <source>
        <strain evidence="2">MUM 19.33</strain>
    </source>
</reference>
<dbReference type="RefSeq" id="XP_051359864.1">
    <property type="nucleotide sequence ID" value="XM_051509088.1"/>
</dbReference>
<dbReference type="EMBL" id="JAGIXG020000054">
    <property type="protein sequence ID" value="KAI6779008.1"/>
    <property type="molecule type" value="Genomic_DNA"/>
</dbReference>
<feature type="region of interest" description="Disordered" evidence="1">
    <location>
        <begin position="39"/>
        <end position="72"/>
    </location>
</feature>
<reference evidence="2" key="2">
    <citation type="submission" date="2022-07" db="EMBL/GenBank/DDBJ databases">
        <authorList>
            <person name="Goncalves M.F.M."/>
            <person name="Hilario S."/>
            <person name="Van De Peer Y."/>
            <person name="Esteves A.C."/>
            <person name="Alves A."/>
        </authorList>
    </citation>
    <scope>NUCLEOTIDE SEQUENCE</scope>
    <source>
        <strain evidence="2">MUM 19.33</strain>
    </source>
</reference>
<feature type="compositionally biased region" description="Polar residues" evidence="1">
    <location>
        <begin position="1"/>
        <end position="14"/>
    </location>
</feature>